<accession>A0A916X2C0</accession>
<organism evidence="2 3">
    <name type="scientific">Roseibium aquae</name>
    <dbReference type="NCBI Taxonomy" id="1323746"/>
    <lineage>
        <taxon>Bacteria</taxon>
        <taxon>Pseudomonadati</taxon>
        <taxon>Pseudomonadota</taxon>
        <taxon>Alphaproteobacteria</taxon>
        <taxon>Hyphomicrobiales</taxon>
        <taxon>Stappiaceae</taxon>
        <taxon>Roseibium</taxon>
    </lineage>
</organism>
<comment type="caution">
    <text evidence="2">The sequence shown here is derived from an EMBL/GenBank/DDBJ whole genome shotgun (WGS) entry which is preliminary data.</text>
</comment>
<proteinExistence type="predicted"/>
<dbReference type="AlphaFoldDB" id="A0A916X2C0"/>
<name>A0A916X2C0_9HYPH</name>
<protein>
    <submittedName>
        <fullName evidence="2">Uncharacterized protein</fullName>
    </submittedName>
</protein>
<dbReference type="Proteomes" id="UP000605148">
    <property type="component" value="Unassembled WGS sequence"/>
</dbReference>
<sequence length="70" mass="7465">MVRSQESLIRYAGLVIASEQMAKNMSEQKATPAPQPQSGTKLENRYKPVGIAAVNAAAICTKGAGYKIVK</sequence>
<reference evidence="2" key="2">
    <citation type="submission" date="2020-09" db="EMBL/GenBank/DDBJ databases">
        <authorList>
            <person name="Sun Q."/>
            <person name="Zhou Y."/>
        </authorList>
    </citation>
    <scope>NUCLEOTIDE SEQUENCE</scope>
    <source>
        <strain evidence="2">CGMCC 1.12426</strain>
    </source>
</reference>
<evidence type="ECO:0000313" key="2">
    <source>
        <dbReference type="EMBL" id="GGB51400.1"/>
    </source>
</evidence>
<feature type="region of interest" description="Disordered" evidence="1">
    <location>
        <begin position="23"/>
        <end position="42"/>
    </location>
</feature>
<reference evidence="2" key="1">
    <citation type="journal article" date="2014" name="Int. J. Syst. Evol. Microbiol.">
        <title>Complete genome sequence of Corynebacterium casei LMG S-19264T (=DSM 44701T), isolated from a smear-ripened cheese.</title>
        <authorList>
            <consortium name="US DOE Joint Genome Institute (JGI-PGF)"/>
            <person name="Walter F."/>
            <person name="Albersmeier A."/>
            <person name="Kalinowski J."/>
            <person name="Ruckert C."/>
        </authorList>
    </citation>
    <scope>NUCLEOTIDE SEQUENCE</scope>
    <source>
        <strain evidence="2">CGMCC 1.12426</strain>
    </source>
</reference>
<evidence type="ECO:0000313" key="3">
    <source>
        <dbReference type="Proteomes" id="UP000605148"/>
    </source>
</evidence>
<gene>
    <name evidence="2" type="ORF">GCM10011316_24270</name>
</gene>
<keyword evidence="3" id="KW-1185">Reference proteome</keyword>
<dbReference type="EMBL" id="BMFA01000007">
    <property type="protein sequence ID" value="GGB51400.1"/>
    <property type="molecule type" value="Genomic_DNA"/>
</dbReference>
<evidence type="ECO:0000256" key="1">
    <source>
        <dbReference type="SAM" id="MobiDB-lite"/>
    </source>
</evidence>